<reference evidence="1" key="2">
    <citation type="submission" date="2025-09" db="UniProtKB">
        <authorList>
            <consortium name="EnsemblPlants"/>
        </authorList>
    </citation>
    <scope>IDENTIFICATION</scope>
</reference>
<dbReference type="Proteomes" id="UP001732700">
    <property type="component" value="Chromosome 6C"/>
</dbReference>
<accession>A0ACD5ZAU9</accession>
<proteinExistence type="predicted"/>
<protein>
    <submittedName>
        <fullName evidence="1">Uncharacterized protein</fullName>
    </submittedName>
</protein>
<name>A0ACD5ZAU9_AVESA</name>
<dbReference type="EnsemblPlants" id="AVESA.00010b.r2.6CG1136310.1">
    <property type="protein sequence ID" value="AVESA.00010b.r2.6CG1136310.1.CDS"/>
    <property type="gene ID" value="AVESA.00010b.r2.6CG1136310"/>
</dbReference>
<evidence type="ECO:0000313" key="2">
    <source>
        <dbReference type="Proteomes" id="UP001732700"/>
    </source>
</evidence>
<keyword evidence="2" id="KW-1185">Reference proteome</keyword>
<evidence type="ECO:0000313" key="1">
    <source>
        <dbReference type="EnsemblPlants" id="AVESA.00010b.r2.6CG1136310.1.CDS"/>
    </source>
</evidence>
<reference evidence="1" key="1">
    <citation type="submission" date="2021-05" db="EMBL/GenBank/DDBJ databases">
        <authorList>
            <person name="Scholz U."/>
            <person name="Mascher M."/>
            <person name="Fiebig A."/>
        </authorList>
    </citation>
    <scope>NUCLEOTIDE SEQUENCE [LARGE SCALE GENOMIC DNA]</scope>
</reference>
<organism evidence="1 2">
    <name type="scientific">Avena sativa</name>
    <name type="common">Oat</name>
    <dbReference type="NCBI Taxonomy" id="4498"/>
    <lineage>
        <taxon>Eukaryota</taxon>
        <taxon>Viridiplantae</taxon>
        <taxon>Streptophyta</taxon>
        <taxon>Embryophyta</taxon>
        <taxon>Tracheophyta</taxon>
        <taxon>Spermatophyta</taxon>
        <taxon>Magnoliopsida</taxon>
        <taxon>Liliopsida</taxon>
        <taxon>Poales</taxon>
        <taxon>Poaceae</taxon>
        <taxon>BOP clade</taxon>
        <taxon>Pooideae</taxon>
        <taxon>Poodae</taxon>
        <taxon>Poeae</taxon>
        <taxon>Poeae Chloroplast Group 1 (Aveneae type)</taxon>
        <taxon>Aveninae</taxon>
        <taxon>Avena</taxon>
    </lineage>
</organism>
<sequence>MRLPLSPHLAAAAAGTMPPRRHRLVRPPMPPSPPLCSSTPPAKLVETPKPGILEPSPPSRHDTSARRRLPLADEAQEEWHPLPLSAGDLSLPLTLPTGQTFLWRRTSLSPLRFTGAVGPHLISLSHLPDGRLAFLLHNDDPTASSSVDAARAALCDYLNATVPLADLWRQFTVADARFAEVAARLGGGGARVLRQDPVECLFQFLCSSNNNIARIEKMVWTLAGYGERLGEVGGFVFHRFPTIERLAQVSEQDLREAGFGYRAKYIVGTAKELIAKPGGGAKWLALLRDRELPEVIEGLCTLPGVGPKVAACIALFSLDKNQAIPVDTHVWKVATKYLLPELAGKNLTPKLSIVVADAFVAKFGEYAGWAQTVLFIGQLPAQKLLAADGTRDVVKVTKRKRGAKIVEIQT</sequence>